<protein>
    <recommendedName>
        <fullName evidence="8">Rhodopsin domain-containing protein</fullName>
    </recommendedName>
</protein>
<feature type="transmembrane region" description="Helical" evidence="7">
    <location>
        <begin position="33"/>
        <end position="51"/>
    </location>
</feature>
<evidence type="ECO:0000313" key="9">
    <source>
        <dbReference type="EMBL" id="KAF2877998.1"/>
    </source>
</evidence>
<evidence type="ECO:0000256" key="2">
    <source>
        <dbReference type="ARBA" id="ARBA00022692"/>
    </source>
</evidence>
<feature type="transmembrane region" description="Helical" evidence="7">
    <location>
        <begin position="146"/>
        <end position="167"/>
    </location>
</feature>
<feature type="compositionally biased region" description="Low complexity" evidence="6">
    <location>
        <begin position="298"/>
        <end position="313"/>
    </location>
</feature>
<accession>A0A7C8MGK8</accession>
<evidence type="ECO:0000313" key="10">
    <source>
        <dbReference type="Proteomes" id="UP000481861"/>
    </source>
</evidence>
<feature type="compositionally biased region" description="Basic and acidic residues" evidence="6">
    <location>
        <begin position="317"/>
        <end position="331"/>
    </location>
</feature>
<dbReference type="GO" id="GO:0016020">
    <property type="term" value="C:membrane"/>
    <property type="evidence" value="ECO:0007669"/>
    <property type="project" value="UniProtKB-SubCell"/>
</dbReference>
<feature type="transmembrane region" description="Helical" evidence="7">
    <location>
        <begin position="63"/>
        <end position="88"/>
    </location>
</feature>
<keyword evidence="3 7" id="KW-1133">Transmembrane helix</keyword>
<dbReference type="Pfam" id="PF20684">
    <property type="entry name" value="Fung_rhodopsin"/>
    <property type="match status" value="1"/>
</dbReference>
<gene>
    <name evidence="9" type="ORF">BDV95DRAFT_633475</name>
</gene>
<dbReference type="PANTHER" id="PTHR33048">
    <property type="entry name" value="PTH11-LIKE INTEGRAL MEMBRANE PROTEIN (AFU_ORTHOLOGUE AFUA_5G11245)"/>
    <property type="match status" value="1"/>
</dbReference>
<feature type="domain" description="Rhodopsin" evidence="8">
    <location>
        <begin position="47"/>
        <end position="286"/>
    </location>
</feature>
<evidence type="ECO:0000256" key="6">
    <source>
        <dbReference type="SAM" id="MobiDB-lite"/>
    </source>
</evidence>
<feature type="transmembrane region" description="Helical" evidence="7">
    <location>
        <begin position="108"/>
        <end position="134"/>
    </location>
</feature>
<keyword evidence="10" id="KW-1185">Reference proteome</keyword>
<keyword evidence="2 7" id="KW-0812">Transmembrane</keyword>
<feature type="transmembrane region" description="Helical" evidence="7">
    <location>
        <begin position="224"/>
        <end position="245"/>
    </location>
</feature>
<comment type="similarity">
    <text evidence="5">Belongs to the SAT4 family.</text>
</comment>
<feature type="transmembrane region" description="Helical" evidence="7">
    <location>
        <begin position="187"/>
        <end position="212"/>
    </location>
</feature>
<dbReference type="EMBL" id="JAADJZ010000001">
    <property type="protein sequence ID" value="KAF2877998.1"/>
    <property type="molecule type" value="Genomic_DNA"/>
</dbReference>
<dbReference type="InterPro" id="IPR049326">
    <property type="entry name" value="Rhodopsin_dom_fungi"/>
</dbReference>
<proteinExistence type="inferred from homology"/>
<dbReference type="InterPro" id="IPR052337">
    <property type="entry name" value="SAT4-like"/>
</dbReference>
<evidence type="ECO:0000256" key="7">
    <source>
        <dbReference type="SAM" id="Phobius"/>
    </source>
</evidence>
<keyword evidence="4 7" id="KW-0472">Membrane</keyword>
<comment type="subcellular location">
    <subcellularLocation>
        <location evidence="1">Membrane</location>
        <topology evidence="1">Multi-pass membrane protein</topology>
    </subcellularLocation>
</comment>
<evidence type="ECO:0000256" key="1">
    <source>
        <dbReference type="ARBA" id="ARBA00004141"/>
    </source>
</evidence>
<reference evidence="9 10" key="1">
    <citation type="submission" date="2020-01" db="EMBL/GenBank/DDBJ databases">
        <authorList>
            <consortium name="DOE Joint Genome Institute"/>
            <person name="Haridas S."/>
            <person name="Albert R."/>
            <person name="Binder M."/>
            <person name="Bloem J."/>
            <person name="Labutti K."/>
            <person name="Salamov A."/>
            <person name="Andreopoulos B."/>
            <person name="Baker S.E."/>
            <person name="Barry K."/>
            <person name="Bills G."/>
            <person name="Bluhm B.H."/>
            <person name="Cannon C."/>
            <person name="Castanera R."/>
            <person name="Culley D.E."/>
            <person name="Daum C."/>
            <person name="Ezra D."/>
            <person name="Gonzalez J.B."/>
            <person name="Henrissat B."/>
            <person name="Kuo A."/>
            <person name="Liang C."/>
            <person name="Lipzen A."/>
            <person name="Lutzoni F."/>
            <person name="Magnuson J."/>
            <person name="Mondo S."/>
            <person name="Nolan M."/>
            <person name="Ohm R."/>
            <person name="Pangilinan J."/>
            <person name="Park H.-J.H."/>
            <person name="Ramirez L."/>
            <person name="Alfaro M."/>
            <person name="Sun H."/>
            <person name="Tritt A."/>
            <person name="Yoshinaga Y."/>
            <person name="Zwiers L.-H.L."/>
            <person name="Turgeon B.G."/>
            <person name="Goodwin S.B."/>
            <person name="Spatafora J.W."/>
            <person name="Crous P.W."/>
            <person name="Grigoriev I.V."/>
        </authorList>
    </citation>
    <scope>NUCLEOTIDE SEQUENCE [LARGE SCALE GENOMIC DNA]</scope>
    <source>
        <strain evidence="9 10">CBS 611.86</strain>
    </source>
</reference>
<dbReference type="AlphaFoldDB" id="A0A7C8MGK8"/>
<evidence type="ECO:0000256" key="3">
    <source>
        <dbReference type="ARBA" id="ARBA00022989"/>
    </source>
</evidence>
<organism evidence="9 10">
    <name type="scientific">Massariosphaeria phaeospora</name>
    <dbReference type="NCBI Taxonomy" id="100035"/>
    <lineage>
        <taxon>Eukaryota</taxon>
        <taxon>Fungi</taxon>
        <taxon>Dikarya</taxon>
        <taxon>Ascomycota</taxon>
        <taxon>Pezizomycotina</taxon>
        <taxon>Dothideomycetes</taxon>
        <taxon>Pleosporomycetidae</taxon>
        <taxon>Pleosporales</taxon>
        <taxon>Pleosporales incertae sedis</taxon>
        <taxon>Massariosphaeria</taxon>
    </lineage>
</organism>
<comment type="caution">
    <text evidence="9">The sequence shown here is derived from an EMBL/GenBank/DDBJ whole genome shotgun (WGS) entry which is preliminary data.</text>
</comment>
<name>A0A7C8MGK8_9PLEO</name>
<sequence>MEGTITVVAGVAIDLSEFDFSNQSSNVQRVKTANIALIALVALFVGLRLFVRMRIVRKVFLDDVLIVFAAVFTITLASVCLGATSHGLGTHFWMLPSADVFDITKSCIQYLYVCQVLYACAIGSTKIAIIASYLRFILDQKFRTAMYSTAVVIVGLWCSGVFVTVFQCSPVSGAWDFTNTTRTCLEFVTYLYASSSINVVTDIVLCVLPCPYLWKLHMPLKQRIILCFLFTGGAGACIAAIIRIANLHTLRSVDVTYEVVPCLNLSVIECSLGIICVSIPPLRPLAAQLFPTALRSNRSSSGKSPLQSLSLSKRSGRKAEDLESRRDDKRKSTPGLDEDWAGERESSDTILDNLPAGHSSEHDNHNMQLHDSTSARDSRVSSDGFG</sequence>
<feature type="region of interest" description="Disordered" evidence="6">
    <location>
        <begin position="295"/>
        <end position="386"/>
    </location>
</feature>
<evidence type="ECO:0000256" key="5">
    <source>
        <dbReference type="ARBA" id="ARBA00038359"/>
    </source>
</evidence>
<dbReference type="OrthoDB" id="5278984at2759"/>
<evidence type="ECO:0000256" key="4">
    <source>
        <dbReference type="ARBA" id="ARBA00023136"/>
    </source>
</evidence>
<dbReference type="PANTHER" id="PTHR33048:SF131">
    <property type="entry name" value="INTEGRAL MEMBRANE PROTEIN"/>
    <property type="match status" value="1"/>
</dbReference>
<dbReference type="Proteomes" id="UP000481861">
    <property type="component" value="Unassembled WGS sequence"/>
</dbReference>
<evidence type="ECO:0000259" key="8">
    <source>
        <dbReference type="Pfam" id="PF20684"/>
    </source>
</evidence>